<dbReference type="Gene3D" id="3.30.40.10">
    <property type="entry name" value="Zinc/RING finger domain, C3HC4 (zinc finger)"/>
    <property type="match status" value="1"/>
</dbReference>
<evidence type="ECO:0000256" key="3">
    <source>
        <dbReference type="ARBA" id="ARBA00022833"/>
    </source>
</evidence>
<evidence type="ECO:0000256" key="2">
    <source>
        <dbReference type="ARBA" id="ARBA00022771"/>
    </source>
</evidence>
<keyword evidence="8" id="KW-1185">Reference proteome</keyword>
<dbReference type="InterPro" id="IPR001841">
    <property type="entry name" value="Znf_RING"/>
</dbReference>
<dbReference type="SMART" id="SM00184">
    <property type="entry name" value="RING"/>
    <property type="match status" value="1"/>
</dbReference>
<keyword evidence="3" id="KW-0862">Zinc</keyword>
<dbReference type="SUPFAM" id="SSF57850">
    <property type="entry name" value="RING/U-box"/>
    <property type="match status" value="1"/>
</dbReference>
<accession>A0ABQ0DTN1</accession>
<feature type="region of interest" description="Disordered" evidence="5">
    <location>
        <begin position="286"/>
        <end position="312"/>
    </location>
</feature>
<organism evidence="7 8">
    <name type="scientific">Entamoeba nuttalli</name>
    <dbReference type="NCBI Taxonomy" id="412467"/>
    <lineage>
        <taxon>Eukaryota</taxon>
        <taxon>Amoebozoa</taxon>
        <taxon>Evosea</taxon>
        <taxon>Archamoebae</taxon>
        <taxon>Mastigamoebida</taxon>
        <taxon>Entamoebidae</taxon>
        <taxon>Entamoeba</taxon>
    </lineage>
</organism>
<proteinExistence type="predicted"/>
<dbReference type="PROSITE" id="PS50089">
    <property type="entry name" value="ZF_RING_2"/>
    <property type="match status" value="1"/>
</dbReference>
<feature type="compositionally biased region" description="Pro residues" evidence="5">
    <location>
        <begin position="207"/>
        <end position="221"/>
    </location>
</feature>
<name>A0ABQ0DTN1_9EUKA</name>
<feature type="region of interest" description="Disordered" evidence="5">
    <location>
        <begin position="200"/>
        <end position="239"/>
    </location>
</feature>
<evidence type="ECO:0000313" key="7">
    <source>
        <dbReference type="EMBL" id="GAB1226087.1"/>
    </source>
</evidence>
<dbReference type="InterPro" id="IPR018957">
    <property type="entry name" value="Znf_C3HC4_RING-type"/>
</dbReference>
<reference evidence="7 8" key="1">
    <citation type="journal article" date="2019" name="PLoS Negl. Trop. Dis.">
        <title>Whole genome sequencing of Entamoeba nuttalli reveals mammalian host-related molecular signatures and a novel octapeptide-repeat surface protein.</title>
        <authorList>
            <person name="Tanaka M."/>
            <person name="Makiuchi T."/>
            <person name="Komiyama T."/>
            <person name="Shiina T."/>
            <person name="Osaki K."/>
            <person name="Tachibana H."/>
        </authorList>
    </citation>
    <scope>NUCLEOTIDE SEQUENCE [LARGE SCALE GENOMIC DNA]</scope>
    <source>
        <strain evidence="7 8">P19-061405</strain>
    </source>
</reference>
<comment type="caution">
    <text evidence="7">The sequence shown here is derived from an EMBL/GenBank/DDBJ whole genome shotgun (WGS) entry which is preliminary data.</text>
</comment>
<feature type="domain" description="RING-type" evidence="6">
    <location>
        <begin position="3"/>
        <end position="42"/>
    </location>
</feature>
<dbReference type="Pfam" id="PF00097">
    <property type="entry name" value="zf-C3HC4"/>
    <property type="match status" value="1"/>
</dbReference>
<evidence type="ECO:0000313" key="8">
    <source>
        <dbReference type="Proteomes" id="UP001628156"/>
    </source>
</evidence>
<keyword evidence="2 4" id="KW-0863">Zinc-finger</keyword>
<protein>
    <recommendedName>
        <fullName evidence="6">RING-type domain-containing protein</fullName>
    </recommendedName>
</protein>
<keyword evidence="1" id="KW-0479">Metal-binding</keyword>
<evidence type="ECO:0000259" key="6">
    <source>
        <dbReference type="PROSITE" id="PS50089"/>
    </source>
</evidence>
<evidence type="ECO:0000256" key="4">
    <source>
        <dbReference type="PROSITE-ProRule" id="PRU00175"/>
    </source>
</evidence>
<gene>
    <name evidence="7" type="ORF">ENUP19_0274G0079</name>
</gene>
<evidence type="ECO:0000256" key="1">
    <source>
        <dbReference type="ARBA" id="ARBA00022723"/>
    </source>
</evidence>
<dbReference type="Proteomes" id="UP001628156">
    <property type="component" value="Unassembled WGS sequence"/>
</dbReference>
<dbReference type="InterPro" id="IPR013083">
    <property type="entry name" value="Znf_RING/FYVE/PHD"/>
</dbReference>
<sequence length="604" mass="68196">MTCPLCLTPLTNPITLPCGQIICSDCVDSLLLGGSEMECPLCMNTHNIDDIFTTDKQEIDNTSTVSPPIISLTLHNLPQDNQQPVITKQVQQEQSYNSQIPPQVLPIIEPLKQNTEPKQNIPENEIQNSPSHETKLPENELLIPVPVQIPVQPVDYSEEVPPPIYQPPYIPTPQQPSFTVSQPTISVYPTLENCQVVQPTPTYETKPMPPKKLPPLPPPKPNTNSTNPFDEVSRNSNSVASSSNTYYFTEDEVPPQFAAAYGVPIKQKPQLPNKASKLNATHFDTPTKKVQPQTKQNYPSVQSPSEFQPKSFNTPIKRKSEYVPVTFEVPPTSVSHYTYNQEKAVASGNVVCSSANFDNDNLPLHFMRQEQDSEKLYKSFNKWISSGLFSSKKLLEVIESQPIIFDDIHMIPFLWIQLTFGCDGCVGYYERPLSNVICLWQSSSPYRPLLLNEVIIPPGRIYKFDPNDPNARTLKQIENPSVVDKLSGWFKGNDSFITKDIPKRLFEDSKEPVGIYQNYVQGQITALTREYKQTALKSSTNDSSYSCNVKIIQERSKVQRIYIPFCFTSYRYEGELNYVLINAVSGEVYGNKKKSVFGIQWNSK</sequence>
<evidence type="ECO:0000256" key="5">
    <source>
        <dbReference type="SAM" id="MobiDB-lite"/>
    </source>
</evidence>
<dbReference type="EMBL" id="BAAFRS010000274">
    <property type="protein sequence ID" value="GAB1226087.1"/>
    <property type="molecule type" value="Genomic_DNA"/>
</dbReference>